<dbReference type="SUPFAM" id="SSF55136">
    <property type="entry name" value="Probable bacterial effector-binding domain"/>
    <property type="match status" value="1"/>
</dbReference>
<dbReference type="SUPFAM" id="SSF46955">
    <property type="entry name" value="Putative DNA-binding domain"/>
    <property type="match status" value="1"/>
</dbReference>
<reference evidence="7" key="1">
    <citation type="submission" date="2019-11" db="EMBL/GenBank/DDBJ databases">
        <authorList>
            <person name="Feng L."/>
        </authorList>
    </citation>
    <scope>NUCLEOTIDE SEQUENCE</scope>
    <source>
        <strain evidence="7">IbartlettiiLFYP30</strain>
    </source>
</reference>
<evidence type="ECO:0000256" key="5">
    <source>
        <dbReference type="SAM" id="Coils"/>
    </source>
</evidence>
<gene>
    <name evidence="7" type="primary">bmrR_2</name>
    <name evidence="7" type="ORF">IBLFYP30_01264</name>
</gene>
<dbReference type="GO" id="GO:0003677">
    <property type="term" value="F:DNA binding"/>
    <property type="evidence" value="ECO:0007669"/>
    <property type="project" value="UniProtKB-KW"/>
</dbReference>
<dbReference type="PANTHER" id="PTHR30204">
    <property type="entry name" value="REDOX-CYCLING DRUG-SENSING TRANSCRIPTIONAL ACTIVATOR SOXR"/>
    <property type="match status" value="1"/>
</dbReference>
<dbReference type="InterPro" id="IPR010499">
    <property type="entry name" value="AraC_E-bd"/>
</dbReference>
<dbReference type="RefSeq" id="WP_024038420.1">
    <property type="nucleotide sequence ID" value="NZ_CACRUE010000022.1"/>
</dbReference>
<sequence>MKEFFTIGEISKLFNINKKTLRYYDEIDLFKPSYVDEHNKYRYYSIDQFECLETIQYLKELGLTLNKIKYHLNTLNLSSIVDSLEYQKHIIDEKINELRQMKEKVDKKIIQIQDATQLDFLEQIRELELEQRCAIEYKEDISYKGVELLVRKLAQVSEYKVSLTYGDVGISIFKHNLEKKVYTQYNSAFAIVEEGQYEKNLIKVFPKAKYLSVRYNGYHKDAPKYYEKLDKYISENNYEIIDDSIEIQLVDPSLITCKSEMVSEIQIPVRRRLYD</sequence>
<keyword evidence="3" id="KW-0238">DNA-binding</keyword>
<dbReference type="Pfam" id="PF06445">
    <property type="entry name" value="GyrI-like"/>
    <property type="match status" value="1"/>
</dbReference>
<evidence type="ECO:0000256" key="4">
    <source>
        <dbReference type="ARBA" id="ARBA00023163"/>
    </source>
</evidence>
<organism evidence="7">
    <name type="scientific">Intestinibacter bartlettii</name>
    <dbReference type="NCBI Taxonomy" id="261299"/>
    <lineage>
        <taxon>Bacteria</taxon>
        <taxon>Bacillati</taxon>
        <taxon>Bacillota</taxon>
        <taxon>Clostridia</taxon>
        <taxon>Peptostreptococcales</taxon>
        <taxon>Peptostreptococcaceae</taxon>
        <taxon>Intestinibacter</taxon>
    </lineage>
</organism>
<evidence type="ECO:0000259" key="6">
    <source>
        <dbReference type="PROSITE" id="PS50937"/>
    </source>
</evidence>
<protein>
    <submittedName>
        <fullName evidence="7">Multidrug-efflux transporter 1 regulator</fullName>
    </submittedName>
</protein>
<dbReference type="Gene3D" id="3.20.80.10">
    <property type="entry name" value="Regulatory factor, effector binding domain"/>
    <property type="match status" value="1"/>
</dbReference>
<keyword evidence="4" id="KW-0804">Transcription</keyword>
<dbReference type="InterPro" id="IPR047057">
    <property type="entry name" value="MerR_fam"/>
</dbReference>
<name>A0A6N3ABC1_9FIRM</name>
<evidence type="ECO:0000256" key="2">
    <source>
        <dbReference type="ARBA" id="ARBA00023015"/>
    </source>
</evidence>
<keyword evidence="2" id="KW-0805">Transcription regulation</keyword>
<feature type="coiled-coil region" evidence="5">
    <location>
        <begin position="91"/>
        <end position="118"/>
    </location>
</feature>
<dbReference type="PROSITE" id="PS50937">
    <property type="entry name" value="HTH_MERR_2"/>
    <property type="match status" value="1"/>
</dbReference>
<dbReference type="Gene3D" id="1.10.1660.10">
    <property type="match status" value="1"/>
</dbReference>
<dbReference type="InterPro" id="IPR011256">
    <property type="entry name" value="Reg_factor_effector_dom_sf"/>
</dbReference>
<dbReference type="Pfam" id="PF13411">
    <property type="entry name" value="MerR_1"/>
    <property type="match status" value="1"/>
</dbReference>
<dbReference type="SMART" id="SM00422">
    <property type="entry name" value="HTH_MERR"/>
    <property type="match status" value="1"/>
</dbReference>
<dbReference type="InterPro" id="IPR029442">
    <property type="entry name" value="GyrI-like"/>
</dbReference>
<dbReference type="CDD" id="cd01107">
    <property type="entry name" value="HTH_BmrR"/>
    <property type="match status" value="1"/>
</dbReference>
<evidence type="ECO:0000256" key="1">
    <source>
        <dbReference type="ARBA" id="ARBA00022491"/>
    </source>
</evidence>
<dbReference type="SMART" id="SM00871">
    <property type="entry name" value="AraC_E_bind"/>
    <property type="match status" value="1"/>
</dbReference>
<dbReference type="InterPro" id="IPR000551">
    <property type="entry name" value="MerR-type_HTH_dom"/>
</dbReference>
<keyword evidence="5" id="KW-0175">Coiled coil</keyword>
<feature type="domain" description="HTH merR-type" evidence="6">
    <location>
        <begin position="1"/>
        <end position="74"/>
    </location>
</feature>
<dbReference type="PANTHER" id="PTHR30204:SF69">
    <property type="entry name" value="MERR-FAMILY TRANSCRIPTIONAL REGULATOR"/>
    <property type="match status" value="1"/>
</dbReference>
<evidence type="ECO:0000313" key="7">
    <source>
        <dbReference type="EMBL" id="VYT89735.1"/>
    </source>
</evidence>
<dbReference type="AlphaFoldDB" id="A0A6N3ABC1"/>
<dbReference type="GO" id="GO:0003700">
    <property type="term" value="F:DNA-binding transcription factor activity"/>
    <property type="evidence" value="ECO:0007669"/>
    <property type="project" value="InterPro"/>
</dbReference>
<evidence type="ECO:0000256" key="3">
    <source>
        <dbReference type="ARBA" id="ARBA00023125"/>
    </source>
</evidence>
<keyword evidence="1" id="KW-0678">Repressor</keyword>
<dbReference type="InterPro" id="IPR009061">
    <property type="entry name" value="DNA-bd_dom_put_sf"/>
</dbReference>
<proteinExistence type="predicted"/>
<accession>A0A6N3ABC1</accession>
<dbReference type="EMBL" id="CACRUE010000022">
    <property type="protein sequence ID" value="VYT89735.1"/>
    <property type="molecule type" value="Genomic_DNA"/>
</dbReference>